<organism evidence="3 4">
    <name type="scientific">Sorangium cellulosum</name>
    <name type="common">Polyangium cellulosum</name>
    <dbReference type="NCBI Taxonomy" id="56"/>
    <lineage>
        <taxon>Bacteria</taxon>
        <taxon>Pseudomonadati</taxon>
        <taxon>Myxococcota</taxon>
        <taxon>Polyangia</taxon>
        <taxon>Polyangiales</taxon>
        <taxon>Polyangiaceae</taxon>
        <taxon>Sorangium</taxon>
    </lineage>
</organism>
<proteinExistence type="predicted"/>
<evidence type="ECO:0000313" key="4">
    <source>
        <dbReference type="Proteomes" id="UP000295781"/>
    </source>
</evidence>
<feature type="region of interest" description="Disordered" evidence="1">
    <location>
        <begin position="155"/>
        <end position="176"/>
    </location>
</feature>
<reference evidence="3 4" key="1">
    <citation type="submission" date="2015-09" db="EMBL/GenBank/DDBJ databases">
        <title>Sorangium comparison.</title>
        <authorList>
            <person name="Zaburannyi N."/>
            <person name="Bunk B."/>
            <person name="Overmann J."/>
            <person name="Mueller R."/>
        </authorList>
    </citation>
    <scope>NUCLEOTIDE SEQUENCE [LARGE SCALE GENOMIC DNA]</scope>
    <source>
        <strain evidence="3 4">So ceGT47</strain>
    </source>
</reference>
<gene>
    <name evidence="3" type="ORF">SOCEGT47_005590</name>
</gene>
<dbReference type="EMBL" id="CP012670">
    <property type="protein sequence ID" value="AUX20096.1"/>
    <property type="molecule type" value="Genomic_DNA"/>
</dbReference>
<protein>
    <recommendedName>
        <fullName evidence="5">Lipoprotein</fullName>
    </recommendedName>
</protein>
<evidence type="ECO:0000256" key="2">
    <source>
        <dbReference type="SAM" id="SignalP"/>
    </source>
</evidence>
<feature type="chain" id="PRO_5020941716" description="Lipoprotein" evidence="2">
    <location>
        <begin position="22"/>
        <end position="201"/>
    </location>
</feature>
<dbReference type="RefSeq" id="WP_129345039.1">
    <property type="nucleotide sequence ID" value="NZ_CP012670.1"/>
</dbReference>
<dbReference type="OrthoDB" id="5511707at2"/>
<feature type="signal peptide" evidence="2">
    <location>
        <begin position="1"/>
        <end position="21"/>
    </location>
</feature>
<dbReference type="Proteomes" id="UP000295781">
    <property type="component" value="Chromosome"/>
</dbReference>
<dbReference type="PROSITE" id="PS51257">
    <property type="entry name" value="PROKAR_LIPOPROTEIN"/>
    <property type="match status" value="1"/>
</dbReference>
<keyword evidence="2" id="KW-0732">Signal</keyword>
<dbReference type="AlphaFoldDB" id="A0A4P2PUL2"/>
<name>A0A4P2PUL2_SORCE</name>
<evidence type="ECO:0000313" key="3">
    <source>
        <dbReference type="EMBL" id="AUX20096.1"/>
    </source>
</evidence>
<sequence>MHRRSFVAAALLGLAALTGCAPRWRVVTQASPDTFVNQRYFAVLPVDYTGLRVGDQPEAVYLSDQDRDEQQSFLTDKVTIDEEFAKALIERAREEGIEVAPADGPTSAPFLIRPYIASLEPGYYAVVSSKPSRLILTLRITTPDGKVLDEIQLSNRTHAPNPGTIAASSDADKLTSGGRWREDARVVGALAARYLASRVDP</sequence>
<evidence type="ECO:0008006" key="5">
    <source>
        <dbReference type="Google" id="ProtNLM"/>
    </source>
</evidence>
<accession>A0A4P2PUL2</accession>
<evidence type="ECO:0000256" key="1">
    <source>
        <dbReference type="SAM" id="MobiDB-lite"/>
    </source>
</evidence>